<gene>
    <name evidence="1" type="ORF">ACFO3I_02985</name>
</gene>
<dbReference type="Proteomes" id="UP001595962">
    <property type="component" value="Unassembled WGS sequence"/>
</dbReference>
<organism evidence="1 2">
    <name type="scientific">Rheinheimera marina</name>
    <dbReference type="NCBI Taxonomy" id="1774958"/>
    <lineage>
        <taxon>Bacteria</taxon>
        <taxon>Pseudomonadati</taxon>
        <taxon>Pseudomonadota</taxon>
        <taxon>Gammaproteobacteria</taxon>
        <taxon>Chromatiales</taxon>
        <taxon>Chromatiaceae</taxon>
        <taxon>Rheinheimera</taxon>
    </lineage>
</organism>
<evidence type="ECO:0000313" key="2">
    <source>
        <dbReference type="Proteomes" id="UP001595962"/>
    </source>
</evidence>
<protein>
    <submittedName>
        <fullName evidence="1">Uncharacterized protein</fullName>
    </submittedName>
</protein>
<evidence type="ECO:0000313" key="1">
    <source>
        <dbReference type="EMBL" id="MFC4653986.1"/>
    </source>
</evidence>
<accession>A0ABV9JI50</accession>
<keyword evidence="2" id="KW-1185">Reference proteome</keyword>
<reference evidence="2" key="1">
    <citation type="journal article" date="2019" name="Int. J. Syst. Evol. Microbiol.">
        <title>The Global Catalogue of Microorganisms (GCM) 10K type strain sequencing project: providing services to taxonomists for standard genome sequencing and annotation.</title>
        <authorList>
            <consortium name="The Broad Institute Genomics Platform"/>
            <consortium name="The Broad Institute Genome Sequencing Center for Infectious Disease"/>
            <person name="Wu L."/>
            <person name="Ma J."/>
        </authorList>
    </citation>
    <scope>NUCLEOTIDE SEQUENCE [LARGE SCALE GENOMIC DNA]</scope>
    <source>
        <strain evidence="2">DT28</strain>
    </source>
</reference>
<dbReference type="RefSeq" id="WP_377331626.1">
    <property type="nucleotide sequence ID" value="NZ_JBHSGB010000002.1"/>
</dbReference>
<proteinExistence type="predicted"/>
<sequence length="227" mass="26050">MLAATNSFNFGFWMRLLSLTTLVLLWFGFQPLMACEFSASLEQDCAQKLEARLTGPLKLQRSNNLLHLPTQQQALAFPVVPSRSTDEYTEPYVVAYLKAVRLAVVWVYENKGRSVYLVQMQSGEQTQVNGFPLVSPDQRRLLVYSEATTEKDNAKLLAIYRLTKTGKLTPELALSGDDNRLQPWNPIDVHWQSPTQVQFIRLYDSAGQPMQQKHLLEFSNRQWRLVQ</sequence>
<name>A0ABV9JI50_9GAMM</name>
<comment type="caution">
    <text evidence="1">The sequence shown here is derived from an EMBL/GenBank/DDBJ whole genome shotgun (WGS) entry which is preliminary data.</text>
</comment>
<dbReference type="EMBL" id="JBHSGB010000002">
    <property type="protein sequence ID" value="MFC4653986.1"/>
    <property type="molecule type" value="Genomic_DNA"/>
</dbReference>